<organism evidence="4 5">
    <name type="scientific">Lentilactobacillus hilgardii</name>
    <name type="common">Lactobacillus hilgardii</name>
    <dbReference type="NCBI Taxonomy" id="1588"/>
    <lineage>
        <taxon>Bacteria</taxon>
        <taxon>Bacillati</taxon>
        <taxon>Bacillota</taxon>
        <taxon>Bacilli</taxon>
        <taxon>Lactobacillales</taxon>
        <taxon>Lactobacillaceae</taxon>
        <taxon>Lentilactobacillus</taxon>
    </lineage>
</organism>
<dbReference type="EMBL" id="CP047121">
    <property type="protein sequence ID" value="QHB52136.1"/>
    <property type="molecule type" value="Genomic_DNA"/>
</dbReference>
<evidence type="ECO:0000256" key="1">
    <source>
        <dbReference type="ARBA" id="ARBA00022729"/>
    </source>
</evidence>
<evidence type="ECO:0000259" key="2">
    <source>
        <dbReference type="Pfam" id="PF13457"/>
    </source>
</evidence>
<dbReference type="InterPro" id="IPR025987">
    <property type="entry name" value="GW_dom"/>
</dbReference>
<dbReference type="SUPFAM" id="SSF52266">
    <property type="entry name" value="SGNH hydrolase"/>
    <property type="match status" value="1"/>
</dbReference>
<feature type="domain" description="SGNH hydrolase-type esterase" evidence="3">
    <location>
        <begin position="131"/>
        <end position="313"/>
    </location>
</feature>
<dbReference type="Pfam" id="PF13457">
    <property type="entry name" value="GW"/>
    <property type="match status" value="1"/>
</dbReference>
<dbReference type="SUPFAM" id="SSF82057">
    <property type="entry name" value="Prokaryotic SH3-related domain"/>
    <property type="match status" value="1"/>
</dbReference>
<evidence type="ECO:0000313" key="5">
    <source>
        <dbReference type="Proteomes" id="UP000465035"/>
    </source>
</evidence>
<name>A0A6P1E420_LENHI</name>
<dbReference type="CDD" id="cd00229">
    <property type="entry name" value="SGNH_hydrolase"/>
    <property type="match status" value="1"/>
</dbReference>
<reference evidence="4 5" key="1">
    <citation type="submission" date="2019-12" db="EMBL/GenBank/DDBJ databases">
        <title>Lactobacillus hilgardii FLUB.</title>
        <authorList>
            <person name="Gustaw K."/>
        </authorList>
    </citation>
    <scope>NUCLEOTIDE SEQUENCE [LARGE SCALE GENOMIC DNA]</scope>
    <source>
        <strain evidence="4 5">FLUB</strain>
    </source>
</reference>
<dbReference type="InterPro" id="IPR038200">
    <property type="entry name" value="GW_dom_sf"/>
</dbReference>
<dbReference type="Gene3D" id="3.40.50.1110">
    <property type="entry name" value="SGNH hydrolase"/>
    <property type="match status" value="1"/>
</dbReference>
<dbReference type="GeneID" id="69058309"/>
<evidence type="ECO:0000259" key="3">
    <source>
        <dbReference type="Pfam" id="PF13472"/>
    </source>
</evidence>
<gene>
    <name evidence="4" type="ORF">GQR93_08035</name>
</gene>
<dbReference type="Pfam" id="PF13472">
    <property type="entry name" value="Lipase_GDSL_2"/>
    <property type="match status" value="1"/>
</dbReference>
<protein>
    <submittedName>
        <fullName evidence="4">GDSL family lipase</fullName>
    </submittedName>
</protein>
<sequence>MNLKSYFNKGTRELFLLFFSFMIMQFINIQDSHAAVVDAHYRITSVKKVSLRTKAINYKSKTAMWTYPYRSNKLAKKTHWLKNYAKRSLMVTKSATLKNGLKYDFVQVANKPSVYGWVYAKNLQQMTMVSLGDSITKGWTGSSYATSPYPQLVSQQLYVLDTNLGQNNGKVVGDTNLDLTSNVTTTNFKKVDIATIAYGVNDYFHSSLTDVTQVLDDQIKGIKRQNPTIQLFGILPLNCYVTAFGTDQQSDAYSTVGYHDYTLSQLCDAEAEVYEDNGVKYLDWRSVDPDIVPTTIDTSIFGDGKLHPTQATYNQVGTDIANFLEKNLK</sequence>
<dbReference type="Proteomes" id="UP000465035">
    <property type="component" value="Chromosome"/>
</dbReference>
<dbReference type="RefSeq" id="WP_003554152.1">
    <property type="nucleotide sequence ID" value="NZ_CP047121.1"/>
</dbReference>
<dbReference type="Gene3D" id="2.30.30.170">
    <property type="match status" value="1"/>
</dbReference>
<accession>A0A6P1E420</accession>
<proteinExistence type="predicted"/>
<feature type="domain" description="GW" evidence="2">
    <location>
        <begin position="53"/>
        <end position="123"/>
    </location>
</feature>
<evidence type="ECO:0000313" key="4">
    <source>
        <dbReference type="EMBL" id="QHB52136.1"/>
    </source>
</evidence>
<keyword evidence="1" id="KW-0732">Signal</keyword>
<dbReference type="SMR" id="A0A6P1E420"/>
<dbReference type="InterPro" id="IPR036514">
    <property type="entry name" value="SGNH_hydro_sf"/>
</dbReference>
<dbReference type="InterPro" id="IPR013830">
    <property type="entry name" value="SGNH_hydro"/>
</dbReference>
<dbReference type="AlphaFoldDB" id="A0A6P1E420"/>